<dbReference type="Pfam" id="PF01636">
    <property type="entry name" value="APH"/>
    <property type="match status" value="2"/>
</dbReference>
<dbReference type="InterPro" id="IPR011009">
    <property type="entry name" value="Kinase-like_dom_sf"/>
</dbReference>
<evidence type="ECO:0000313" key="3">
    <source>
        <dbReference type="Proteomes" id="UP000649179"/>
    </source>
</evidence>
<dbReference type="Gene3D" id="3.90.1200.10">
    <property type="match status" value="1"/>
</dbReference>
<keyword evidence="3" id="KW-1185">Reference proteome</keyword>
<keyword evidence="2" id="KW-0808">Transferase</keyword>
<sequence length="264" mass="28253">MAGDPTISMLWERDEPLAALADRFGFAGVGEAVGWLRETLRTAGIGQVEQCDRLVLSASNLLAVITVDGRRYVAKCCADPSRLARLREIDSLVSWLGAEGLPVAARHGDPRRAEREGISVGLAPMVGGDLLDVGDPEQVVAAGRALAELHVALTAYPLGVGADQHLPGEQLVHGDFRSANVLYARGPGITCVLDFDDVCYRSRTADLAQAAVLLGTRYHAWRPTEVGARTRFLAAYSEVAPLGSEERAALDRDITAVLGHFGWT</sequence>
<name>A0A917BVM7_9ACTN</name>
<dbReference type="InterPro" id="IPR002575">
    <property type="entry name" value="Aminoglycoside_PTrfase"/>
</dbReference>
<dbReference type="SUPFAM" id="SSF56112">
    <property type="entry name" value="Protein kinase-like (PK-like)"/>
    <property type="match status" value="1"/>
</dbReference>
<evidence type="ECO:0000259" key="1">
    <source>
        <dbReference type="Pfam" id="PF01636"/>
    </source>
</evidence>
<dbReference type="AlphaFoldDB" id="A0A917BVM7"/>
<keyword evidence="2" id="KW-0418">Kinase</keyword>
<reference evidence="2" key="2">
    <citation type="submission" date="2020-09" db="EMBL/GenBank/DDBJ databases">
        <authorList>
            <person name="Sun Q."/>
            <person name="Zhou Y."/>
        </authorList>
    </citation>
    <scope>NUCLEOTIDE SEQUENCE</scope>
    <source>
        <strain evidence="2">CGMCC 1.16067</strain>
    </source>
</reference>
<dbReference type="Proteomes" id="UP000649179">
    <property type="component" value="Unassembled WGS sequence"/>
</dbReference>
<accession>A0A917BVM7</accession>
<feature type="domain" description="Aminoglycoside phosphotransferase" evidence="1">
    <location>
        <begin position="63"/>
        <end position="152"/>
    </location>
</feature>
<dbReference type="RefSeq" id="WP_188781408.1">
    <property type="nucleotide sequence ID" value="NZ_BMKQ01000002.1"/>
</dbReference>
<protein>
    <submittedName>
        <fullName evidence="2">Homoserine kinase type II (Protein kinase fold)</fullName>
    </submittedName>
</protein>
<dbReference type="GO" id="GO:0016301">
    <property type="term" value="F:kinase activity"/>
    <property type="evidence" value="ECO:0007669"/>
    <property type="project" value="UniProtKB-KW"/>
</dbReference>
<evidence type="ECO:0000313" key="2">
    <source>
        <dbReference type="EMBL" id="GGF58528.1"/>
    </source>
</evidence>
<gene>
    <name evidence="2" type="ORF">GCM10011519_35440</name>
</gene>
<feature type="domain" description="Aminoglycoside phosphotransferase" evidence="1">
    <location>
        <begin position="163"/>
        <end position="237"/>
    </location>
</feature>
<proteinExistence type="predicted"/>
<organism evidence="2 3">
    <name type="scientific">Marmoricola endophyticus</name>
    <dbReference type="NCBI Taxonomy" id="2040280"/>
    <lineage>
        <taxon>Bacteria</taxon>
        <taxon>Bacillati</taxon>
        <taxon>Actinomycetota</taxon>
        <taxon>Actinomycetes</taxon>
        <taxon>Propionibacteriales</taxon>
        <taxon>Nocardioidaceae</taxon>
        <taxon>Marmoricola</taxon>
    </lineage>
</organism>
<reference evidence="2" key="1">
    <citation type="journal article" date="2014" name="Int. J. Syst. Evol. Microbiol.">
        <title>Complete genome sequence of Corynebacterium casei LMG S-19264T (=DSM 44701T), isolated from a smear-ripened cheese.</title>
        <authorList>
            <consortium name="US DOE Joint Genome Institute (JGI-PGF)"/>
            <person name="Walter F."/>
            <person name="Albersmeier A."/>
            <person name="Kalinowski J."/>
            <person name="Ruckert C."/>
        </authorList>
    </citation>
    <scope>NUCLEOTIDE SEQUENCE</scope>
    <source>
        <strain evidence="2">CGMCC 1.16067</strain>
    </source>
</reference>
<dbReference type="EMBL" id="BMKQ01000002">
    <property type="protein sequence ID" value="GGF58528.1"/>
    <property type="molecule type" value="Genomic_DNA"/>
</dbReference>
<comment type="caution">
    <text evidence="2">The sequence shown here is derived from an EMBL/GenBank/DDBJ whole genome shotgun (WGS) entry which is preliminary data.</text>
</comment>